<dbReference type="Gene3D" id="3.10.100.10">
    <property type="entry name" value="Mannose-Binding Protein A, subunit A"/>
    <property type="match status" value="1"/>
</dbReference>
<evidence type="ECO:0000256" key="2">
    <source>
        <dbReference type="SAM" id="MobiDB-lite"/>
    </source>
</evidence>
<keyword evidence="3" id="KW-0472">Membrane</keyword>
<dbReference type="SMART" id="SM00445">
    <property type="entry name" value="LINK"/>
    <property type="match status" value="1"/>
</dbReference>
<evidence type="ECO:0000256" key="3">
    <source>
        <dbReference type="SAM" id="Phobius"/>
    </source>
</evidence>
<evidence type="ECO:0000256" key="1">
    <source>
        <dbReference type="ARBA" id="ARBA00023157"/>
    </source>
</evidence>
<protein>
    <recommendedName>
        <fullName evidence="4">Link domain-containing protein</fullName>
    </recommendedName>
</protein>
<proteinExistence type="predicted"/>
<feature type="transmembrane region" description="Helical" evidence="3">
    <location>
        <begin position="92"/>
        <end position="111"/>
    </location>
</feature>
<evidence type="ECO:0000259" key="4">
    <source>
        <dbReference type="PROSITE" id="PS50963"/>
    </source>
</evidence>
<feature type="region of interest" description="Disordered" evidence="2">
    <location>
        <begin position="1"/>
        <end position="52"/>
    </location>
</feature>
<organism evidence="5">
    <name type="scientific">viral metagenome</name>
    <dbReference type="NCBI Taxonomy" id="1070528"/>
    <lineage>
        <taxon>unclassified sequences</taxon>
        <taxon>metagenomes</taxon>
        <taxon>organismal metagenomes</taxon>
    </lineage>
</organism>
<dbReference type="GO" id="GO:0005540">
    <property type="term" value="F:hyaluronic acid binding"/>
    <property type="evidence" value="ECO:0007669"/>
    <property type="project" value="InterPro"/>
</dbReference>
<feature type="domain" description="Link" evidence="4">
    <location>
        <begin position="220"/>
        <end position="319"/>
    </location>
</feature>
<dbReference type="InterPro" id="IPR016187">
    <property type="entry name" value="CTDL_fold"/>
</dbReference>
<accession>A0A6C0F0F5</accession>
<sequence>MSATTTPTNTATTTPAQTTPAATPAATPAQTTPAATPATTTPEKTESTDKPSVFDNENTRIIMWVLIGYFGIMAILAIFFKDRLASMQAFSGMVVDMLVFGIVIYYAYYLYDKNKGDSNGVVESLKKEFIRELDDFNTVINLSLFLVVVQVISYGFSMLTLAGGSPISLSLINAIGLLYWVILLIANFFKHVLKVDIPGLFSSPDKKTEKKTDCKTETDGGEVFNISNNVYSYEEARQMCSSFGARLANYDEVEKAYTSGGEWCNYGWSEGQMILYPTQKDTWSVLQRNKKRANDCGRPGINGGYIVNPNVRFGANCYGKKPTASDIDVQRMNAAKTLDSIPTSDDEKALDEKVRQWKNVNVSPFNKNKWSAY</sequence>
<feature type="transmembrane region" description="Helical" evidence="3">
    <location>
        <begin position="139"/>
        <end position="162"/>
    </location>
</feature>
<evidence type="ECO:0000313" key="5">
    <source>
        <dbReference type="EMBL" id="QHT34947.1"/>
    </source>
</evidence>
<dbReference type="AlphaFoldDB" id="A0A6C0F0F5"/>
<feature type="compositionally biased region" description="Low complexity" evidence="2">
    <location>
        <begin position="1"/>
        <end position="42"/>
    </location>
</feature>
<keyword evidence="3" id="KW-0812">Transmembrane</keyword>
<reference evidence="5" key="1">
    <citation type="journal article" date="2020" name="Nature">
        <title>Giant virus diversity and host interactions through global metagenomics.</title>
        <authorList>
            <person name="Schulz F."/>
            <person name="Roux S."/>
            <person name="Paez-Espino D."/>
            <person name="Jungbluth S."/>
            <person name="Walsh D.A."/>
            <person name="Denef V.J."/>
            <person name="McMahon K.D."/>
            <person name="Konstantinidis K.T."/>
            <person name="Eloe-Fadrosh E.A."/>
            <person name="Kyrpides N.C."/>
            <person name="Woyke T."/>
        </authorList>
    </citation>
    <scope>NUCLEOTIDE SEQUENCE</scope>
    <source>
        <strain evidence="5">GVMAG-M-3300009180-1</strain>
    </source>
</reference>
<dbReference type="PROSITE" id="PS50963">
    <property type="entry name" value="LINK_2"/>
    <property type="match status" value="1"/>
</dbReference>
<dbReference type="InterPro" id="IPR000538">
    <property type="entry name" value="Link_dom"/>
</dbReference>
<feature type="transmembrane region" description="Helical" evidence="3">
    <location>
        <begin position="61"/>
        <end position="80"/>
    </location>
</feature>
<dbReference type="GO" id="GO:0007155">
    <property type="term" value="P:cell adhesion"/>
    <property type="evidence" value="ECO:0007669"/>
    <property type="project" value="InterPro"/>
</dbReference>
<dbReference type="SUPFAM" id="SSF56436">
    <property type="entry name" value="C-type lectin-like"/>
    <property type="match status" value="1"/>
</dbReference>
<feature type="transmembrane region" description="Helical" evidence="3">
    <location>
        <begin position="169"/>
        <end position="189"/>
    </location>
</feature>
<keyword evidence="3" id="KW-1133">Transmembrane helix</keyword>
<name>A0A6C0F0F5_9ZZZZ</name>
<dbReference type="InterPro" id="IPR016186">
    <property type="entry name" value="C-type_lectin-like/link_sf"/>
</dbReference>
<dbReference type="EMBL" id="MN739011">
    <property type="protein sequence ID" value="QHT34947.1"/>
    <property type="molecule type" value="Genomic_DNA"/>
</dbReference>
<dbReference type="Pfam" id="PF00193">
    <property type="entry name" value="Xlink"/>
    <property type="match status" value="1"/>
</dbReference>
<keyword evidence="1" id="KW-1015">Disulfide bond</keyword>